<reference evidence="2" key="1">
    <citation type="submission" date="2013-08" db="EMBL/GenBank/DDBJ databases">
        <authorList>
            <person name="Mendez C."/>
            <person name="Richter M."/>
            <person name="Ferrer M."/>
            <person name="Sanchez J."/>
        </authorList>
    </citation>
    <scope>NUCLEOTIDE SEQUENCE</scope>
</reference>
<dbReference type="InterPro" id="IPR028250">
    <property type="entry name" value="DsbDN"/>
</dbReference>
<name>T1C3U8_9ZZZZ</name>
<dbReference type="Pfam" id="PF11412">
    <property type="entry name" value="DsbD_N"/>
    <property type="match status" value="1"/>
</dbReference>
<dbReference type="GO" id="GO:0015035">
    <property type="term" value="F:protein-disulfide reductase activity"/>
    <property type="evidence" value="ECO:0007669"/>
    <property type="project" value="TreeGrafter"/>
</dbReference>
<dbReference type="EMBL" id="AUZY01001216">
    <property type="protein sequence ID" value="EQD75538.1"/>
    <property type="molecule type" value="Genomic_DNA"/>
</dbReference>
<dbReference type="SUPFAM" id="SSF74863">
    <property type="entry name" value="Thiol:disulfide interchange protein DsbD, N-terminal domain (DsbD-alpha)"/>
    <property type="match status" value="1"/>
</dbReference>
<protein>
    <submittedName>
        <fullName evidence="2">Thiol:disulfide interchange protein</fullName>
    </submittedName>
</protein>
<dbReference type="AlphaFoldDB" id="T1C3U8"/>
<dbReference type="InterPro" id="IPR036929">
    <property type="entry name" value="DsbDN_sf"/>
</dbReference>
<feature type="non-terminal residue" evidence="2">
    <location>
        <position position="1"/>
    </location>
</feature>
<sequence>LRFNQAYRLSARAETGAVHLDWSIAPGYYLYRDRTHFKALDAGVTLGKPAFPPGVVENDPYLGRLVVFYKHMDATLPFSAPRGCRCCIWR</sequence>
<evidence type="ECO:0000313" key="2">
    <source>
        <dbReference type="EMBL" id="EQD75538.1"/>
    </source>
</evidence>
<dbReference type="PANTHER" id="PTHR32234:SF0">
    <property type="entry name" value="THIOL:DISULFIDE INTERCHANGE PROTEIN DSBD"/>
    <property type="match status" value="1"/>
</dbReference>
<accession>T1C3U8</accession>
<comment type="caution">
    <text evidence="2">The sequence shown here is derived from an EMBL/GenBank/DDBJ whole genome shotgun (WGS) entry which is preliminary data.</text>
</comment>
<proteinExistence type="predicted"/>
<gene>
    <name evidence="2" type="ORF">B1B_02069</name>
</gene>
<reference evidence="2" key="2">
    <citation type="journal article" date="2014" name="ISME J.">
        <title>Microbial stratification in low pH oxic and suboxic macroscopic growths along an acid mine drainage.</title>
        <authorList>
            <person name="Mendez-Garcia C."/>
            <person name="Mesa V."/>
            <person name="Sprenger R.R."/>
            <person name="Richter M."/>
            <person name="Diez M.S."/>
            <person name="Solano J."/>
            <person name="Bargiela R."/>
            <person name="Golyshina O.V."/>
            <person name="Manteca A."/>
            <person name="Ramos J.L."/>
            <person name="Gallego J.R."/>
            <person name="Llorente I."/>
            <person name="Martins Dos Santos V.A."/>
            <person name="Jensen O.N."/>
            <person name="Pelaez A.I."/>
            <person name="Sanchez J."/>
            <person name="Ferrer M."/>
        </authorList>
    </citation>
    <scope>NUCLEOTIDE SEQUENCE</scope>
</reference>
<dbReference type="Gene3D" id="2.60.40.1250">
    <property type="entry name" value="Thiol:disulfide interchange protein DsbD, N-terminal domain"/>
    <property type="match status" value="1"/>
</dbReference>
<evidence type="ECO:0000259" key="1">
    <source>
        <dbReference type="Pfam" id="PF11412"/>
    </source>
</evidence>
<feature type="domain" description="Thiol:disulfide interchange protein DsbD N-terminal" evidence="1">
    <location>
        <begin position="3"/>
        <end position="81"/>
    </location>
</feature>
<organism evidence="2">
    <name type="scientific">mine drainage metagenome</name>
    <dbReference type="NCBI Taxonomy" id="410659"/>
    <lineage>
        <taxon>unclassified sequences</taxon>
        <taxon>metagenomes</taxon>
        <taxon>ecological metagenomes</taxon>
    </lineage>
</organism>
<dbReference type="GO" id="GO:0045454">
    <property type="term" value="P:cell redox homeostasis"/>
    <property type="evidence" value="ECO:0007669"/>
    <property type="project" value="TreeGrafter"/>
</dbReference>
<dbReference type="PANTHER" id="PTHR32234">
    <property type="entry name" value="THIOL:DISULFIDE INTERCHANGE PROTEIN DSBD"/>
    <property type="match status" value="1"/>
</dbReference>